<dbReference type="Proteomes" id="UP000231791">
    <property type="component" value="Chromosome"/>
</dbReference>
<dbReference type="KEGG" id="slx:SLAV_21540"/>
<gene>
    <name evidence="1" type="ORF">SLAV_21540</name>
</gene>
<protein>
    <submittedName>
        <fullName evidence="1">Uncharacterized protein</fullName>
    </submittedName>
</protein>
<reference evidence="1 2" key="1">
    <citation type="submission" date="2017-11" db="EMBL/GenBank/DDBJ databases">
        <title>Complete genome sequence of Streptomyces lavendulae subsp. lavendulae CCM 3239 (formerly 'Streptomyces aureofaciens CCM 3239'), the producer of the angucycline-type antibiotic auricin.</title>
        <authorList>
            <person name="Busche T."/>
            <person name="Novakova R."/>
            <person name="Al'Dilaimi A."/>
            <person name="Homerova D."/>
            <person name="Feckova L."/>
            <person name="Rezuchova B."/>
            <person name="Mingyar E."/>
            <person name="Csolleiova D."/>
            <person name="Bekeova C."/>
            <person name="Winkler A."/>
            <person name="Sevcikova B."/>
            <person name="Kalinowski J."/>
            <person name="Kormanec J."/>
            <person name="Ruckert C."/>
        </authorList>
    </citation>
    <scope>NUCLEOTIDE SEQUENCE [LARGE SCALE GENOMIC DNA]</scope>
    <source>
        <strain evidence="1 2">CCM 3239</strain>
    </source>
</reference>
<evidence type="ECO:0000313" key="2">
    <source>
        <dbReference type="Proteomes" id="UP000231791"/>
    </source>
</evidence>
<sequence length="116" mass="12275">MDTTAPVERDRRAYVAPLVSTLLTLPAAAVTLFFAGLSPMACDSCEDAASDRFDASFGPAWTVFTGGLVLVLLLLVACWALPRNRGNRGRRLALALAAPGAVVLNVIVFAAMVDWP</sequence>
<evidence type="ECO:0000313" key="1">
    <source>
        <dbReference type="EMBL" id="ATZ26125.1"/>
    </source>
</evidence>
<dbReference type="AlphaFoldDB" id="A0A2K8PKH0"/>
<organism evidence="1 2">
    <name type="scientific">Streptomyces lavendulae subsp. lavendulae</name>
    <dbReference type="NCBI Taxonomy" id="58340"/>
    <lineage>
        <taxon>Bacteria</taxon>
        <taxon>Bacillati</taxon>
        <taxon>Actinomycetota</taxon>
        <taxon>Actinomycetes</taxon>
        <taxon>Kitasatosporales</taxon>
        <taxon>Streptomycetaceae</taxon>
        <taxon>Streptomyces</taxon>
    </lineage>
</organism>
<name>A0A2K8PKH0_STRLA</name>
<dbReference type="OrthoDB" id="4241875at2"/>
<proteinExistence type="predicted"/>
<keyword evidence="2" id="KW-1185">Reference proteome</keyword>
<accession>A0A2K8PKH0</accession>
<dbReference type="RefSeq" id="WP_030232180.1">
    <property type="nucleotide sequence ID" value="NZ_CP024985.1"/>
</dbReference>
<dbReference type="EMBL" id="CP024985">
    <property type="protein sequence ID" value="ATZ26125.1"/>
    <property type="molecule type" value="Genomic_DNA"/>
</dbReference>
<dbReference type="GeneID" id="49385338"/>